<accession>A0A2C9D5L0</accession>
<sequence length="229" mass="24357">MPDPIIDAQVTAAAAVAEALLPISAMPLEKAILAAELARLGTYTPETIATIWNPATCPAVLLPWLAWAVSVDVWDAAWPESIQRAVIAAAPGVHRIKGARKALTSALAAMTVDCQITEWWQREPVGRRGTFDVIAFARTSLYDDARLLDAKTIAAIDQTIRRAKPKSRVYTLAVGALAAGSIGVSGTATAELRGRVDARAGFRPKRTITLGLAATGTAQIHVRLDMRAT</sequence>
<dbReference type="RefSeq" id="WP_099556034.1">
    <property type="nucleotide sequence ID" value="NZ_LT960614.1"/>
</dbReference>
<dbReference type="InterPro" id="IPR006521">
    <property type="entry name" value="Tail_protein_I"/>
</dbReference>
<evidence type="ECO:0000313" key="1">
    <source>
        <dbReference type="EMBL" id="SON55533.1"/>
    </source>
</evidence>
<dbReference type="Pfam" id="PF09684">
    <property type="entry name" value="Tail_P2_I"/>
    <property type="match status" value="1"/>
</dbReference>
<dbReference type="EMBL" id="LT960614">
    <property type="protein sequence ID" value="SON55533.1"/>
    <property type="molecule type" value="Genomic_DNA"/>
</dbReference>
<organism evidence="1 2">
    <name type="scientific">Hartmannibacter diazotrophicus</name>
    <dbReference type="NCBI Taxonomy" id="1482074"/>
    <lineage>
        <taxon>Bacteria</taxon>
        <taxon>Pseudomonadati</taxon>
        <taxon>Pseudomonadota</taxon>
        <taxon>Alphaproteobacteria</taxon>
        <taxon>Hyphomicrobiales</taxon>
        <taxon>Pleomorphomonadaceae</taxon>
        <taxon>Hartmannibacter</taxon>
    </lineage>
</organism>
<evidence type="ECO:0000313" key="2">
    <source>
        <dbReference type="Proteomes" id="UP000223606"/>
    </source>
</evidence>
<keyword evidence="2" id="KW-1185">Reference proteome</keyword>
<proteinExistence type="predicted"/>
<dbReference type="AlphaFoldDB" id="A0A2C9D5L0"/>
<protein>
    <submittedName>
        <fullName evidence="1">Phage tail protein I</fullName>
    </submittedName>
</protein>
<gene>
    <name evidence="1" type="ORF">HDIA_1992</name>
</gene>
<name>A0A2C9D5L0_9HYPH</name>
<dbReference type="Proteomes" id="UP000223606">
    <property type="component" value="Chromosome 1"/>
</dbReference>
<dbReference type="NCBIfam" id="TIGR01634">
    <property type="entry name" value="tail_P2_I"/>
    <property type="match status" value="1"/>
</dbReference>
<dbReference type="OrthoDB" id="90759at2"/>
<dbReference type="KEGG" id="hdi:HDIA_1992"/>
<reference evidence="2" key="1">
    <citation type="submission" date="2017-09" db="EMBL/GenBank/DDBJ databases">
        <title>Genome sequence of Nannocystis excedens DSM 71.</title>
        <authorList>
            <person name="Blom J."/>
        </authorList>
    </citation>
    <scope>NUCLEOTIDE SEQUENCE [LARGE SCALE GENOMIC DNA]</scope>
    <source>
        <strain evidence="2">type strain: E19</strain>
    </source>
</reference>